<sequence length="1033" mass="106367">MAAVLAMVTGGAVGAGQGAAAADTAETAVLGGTAPGAQQDTGDANYMNATRYVTGAAGGTVTSMSVYVGAVSPAPNNQFQVAVYGDNANAPGSLIAKSATGTLTANRWNTVALSAPLRANTAYWLAYNTNATGSSTNNLTYGSGGRSAYGVGGTAFGSWPSSFGTAAYQSVSFAIHATYTVDTAPPADPGPGSGSGGPVLVIASAANAYSRYYAEILTAEGVPYFKVLDISQVTASTLAGYDVAILGEMPLTSAQSAMLGDWTTGGGRLIAMRPDKKLAPLLGLSDSGAVRSDAYLKINTASGPGAGITADTMQYHGAADRYALNGATAVATLYSDATTATSDPAVTLRAVGSSGGQAAAFTYDLAKSVVQTRQGNIAWAGQQRDSTDAYEASEMFFGTGGDPDWNNLDKAIIPIADEQQRLLVNLITQLDRSRKPLPRFWYFPRDAKAVVIMTGDDHGVGGTAGRWDGYVAQSPPGCDVAAWECIRGSSYLYTGGPMTADQAKAYSDQGFEVGVHITTDCRPWGSAGLAGVYQSQLGPWKAKYANLPTPSSSRTHCVEWDDWATQPKVKNANGIRLDADYYYYPASFTKNRPGFFNGTGEIMRFADQDGSIIDTYQATTQMTDESGQTYPYTVDTLLDAAYGSRGYYAALTANIHTDYAASAASDAIVAAAKARGVPVVSGRQMLTWLDTRNNSTFTDLAWQGNKLTFAVAGGANGLRGMVPVSSTGGSLAGISYGGSGIPYRIETVKGVPYAFFDAKVGSYMATYGQDTTPPTVTATVPADGAQDVALTSAVRVGFSEPVDPATVTGANVALRSAAGTSVPATVTLDSAANAAVLTPSQQLAANTAYTLTVQQIKDTAGNVLAAPYRSTFTTGGVPLQTLGNTQPGSLLDDGNANHMNGSRITTGSAAAALKSMSVYVGSVSAAPNDKYQLAVYTDSGGSPGTLVAATATGTLTANSWNTLPITATLSPGTGYWLMYNTNGTDGLSNNMRYSAGSTGQGAYSAGGVPFGSWPSSFGTSVKDPVAYSLYASY</sequence>
<dbReference type="Gene3D" id="2.60.40.1220">
    <property type="match status" value="1"/>
</dbReference>
<dbReference type="OrthoDB" id="505641at2"/>
<evidence type="ECO:0000313" key="4">
    <source>
        <dbReference type="Proteomes" id="UP000249340"/>
    </source>
</evidence>
<evidence type="ECO:0000259" key="2">
    <source>
        <dbReference type="Pfam" id="PF13205"/>
    </source>
</evidence>
<dbReference type="InterPro" id="IPR032812">
    <property type="entry name" value="SbsA_Ig"/>
</dbReference>
<dbReference type="AlphaFoldDB" id="A0A345T191"/>
<dbReference type="KEGG" id="stri:C7M71_022430"/>
<organism evidence="3 4">
    <name type="scientific">Peterkaempfera bronchialis</name>
    <dbReference type="NCBI Taxonomy" id="2126346"/>
    <lineage>
        <taxon>Bacteria</taxon>
        <taxon>Bacillati</taxon>
        <taxon>Actinomycetota</taxon>
        <taxon>Actinomycetes</taxon>
        <taxon>Kitasatosporales</taxon>
        <taxon>Streptomycetaceae</taxon>
        <taxon>Peterkaempfera</taxon>
    </lineage>
</organism>
<evidence type="ECO:0000256" key="1">
    <source>
        <dbReference type="ARBA" id="ARBA00022729"/>
    </source>
</evidence>
<dbReference type="Proteomes" id="UP000249340">
    <property type="component" value="Chromosome"/>
</dbReference>
<accession>A0A345T191</accession>
<keyword evidence="4" id="KW-1185">Reference proteome</keyword>
<dbReference type="EMBL" id="CP031264">
    <property type="protein sequence ID" value="AXI79746.1"/>
    <property type="molecule type" value="Genomic_DNA"/>
</dbReference>
<evidence type="ECO:0000313" key="3">
    <source>
        <dbReference type="EMBL" id="AXI79746.1"/>
    </source>
</evidence>
<gene>
    <name evidence="3" type="ORF">C7M71_022430</name>
</gene>
<dbReference type="NCBIfam" id="NF041539">
    <property type="entry name" value="choice_anch_R"/>
    <property type="match status" value="1"/>
</dbReference>
<reference evidence="4" key="1">
    <citation type="submission" date="2018-07" db="EMBL/GenBank/DDBJ databases">
        <title>Streptacidiphilus bronchialis DSM 106435 chromosome.</title>
        <authorList>
            <person name="Batra D."/>
            <person name="Gulvik C.A."/>
        </authorList>
    </citation>
    <scope>NUCLEOTIDE SEQUENCE [LARGE SCALE GENOMIC DNA]</scope>
    <source>
        <strain evidence="4">DSM 106435</strain>
    </source>
</reference>
<dbReference type="InterPro" id="IPR014755">
    <property type="entry name" value="Cu-Rt/internalin_Ig-like"/>
</dbReference>
<keyword evidence="1" id="KW-0732">Signal</keyword>
<feature type="domain" description="SbsA Ig-like" evidence="2">
    <location>
        <begin position="770"/>
        <end position="874"/>
    </location>
</feature>
<dbReference type="Pfam" id="PF13205">
    <property type="entry name" value="Big_5"/>
    <property type="match status" value="1"/>
</dbReference>
<name>A0A345T191_9ACTN</name>
<proteinExistence type="predicted"/>
<protein>
    <recommendedName>
        <fullName evidence="2">SbsA Ig-like domain-containing protein</fullName>
    </recommendedName>
</protein>